<gene>
    <name evidence="2" type="ORF">GCM10017581_002120</name>
</gene>
<protein>
    <recommendedName>
        <fullName evidence="4">FXSXX-COOH protein</fullName>
    </recommendedName>
</protein>
<sequence>MARRQSSIGGDHCHPTGDGRGAALVGSHYDDDGTDGCSDVEAEREEAAAPLVDVGHLRFTDLQAMAPKVLAAAIERVLRDACAPGPRDRKFESALIRESAPN</sequence>
<feature type="region of interest" description="Disordered" evidence="1">
    <location>
        <begin position="1"/>
        <end position="42"/>
    </location>
</feature>
<evidence type="ECO:0008006" key="4">
    <source>
        <dbReference type="Google" id="ProtNLM"/>
    </source>
</evidence>
<dbReference type="EMBL" id="BSFP01000001">
    <property type="protein sequence ID" value="GLK98471.1"/>
    <property type="molecule type" value="Genomic_DNA"/>
</dbReference>
<accession>A0A9W6KAJ3</accession>
<evidence type="ECO:0000256" key="1">
    <source>
        <dbReference type="SAM" id="MobiDB-lite"/>
    </source>
</evidence>
<reference evidence="2" key="2">
    <citation type="submission" date="2023-01" db="EMBL/GenBank/DDBJ databases">
        <authorList>
            <person name="Sun Q."/>
            <person name="Evtushenko L."/>
        </authorList>
    </citation>
    <scope>NUCLEOTIDE SEQUENCE</scope>
    <source>
        <strain evidence="2">VKM Ac-1321</strain>
    </source>
</reference>
<organism evidence="2 3">
    <name type="scientific">Dactylosporangium matsuzakiense</name>
    <dbReference type="NCBI Taxonomy" id="53360"/>
    <lineage>
        <taxon>Bacteria</taxon>
        <taxon>Bacillati</taxon>
        <taxon>Actinomycetota</taxon>
        <taxon>Actinomycetes</taxon>
        <taxon>Micromonosporales</taxon>
        <taxon>Micromonosporaceae</taxon>
        <taxon>Dactylosporangium</taxon>
    </lineage>
</organism>
<dbReference type="Proteomes" id="UP001143480">
    <property type="component" value="Unassembled WGS sequence"/>
</dbReference>
<proteinExistence type="predicted"/>
<keyword evidence="3" id="KW-1185">Reference proteome</keyword>
<comment type="caution">
    <text evidence="2">The sequence shown here is derived from an EMBL/GenBank/DDBJ whole genome shotgun (WGS) entry which is preliminary data.</text>
</comment>
<reference evidence="2" key="1">
    <citation type="journal article" date="2014" name="Int. J. Syst. Evol. Microbiol.">
        <title>Complete genome sequence of Corynebacterium casei LMG S-19264T (=DSM 44701T), isolated from a smear-ripened cheese.</title>
        <authorList>
            <consortium name="US DOE Joint Genome Institute (JGI-PGF)"/>
            <person name="Walter F."/>
            <person name="Albersmeier A."/>
            <person name="Kalinowski J."/>
            <person name="Ruckert C."/>
        </authorList>
    </citation>
    <scope>NUCLEOTIDE SEQUENCE</scope>
    <source>
        <strain evidence="2">VKM Ac-1321</strain>
    </source>
</reference>
<dbReference type="RefSeq" id="WP_261963851.1">
    <property type="nucleotide sequence ID" value="NZ_BAAAXA010000003.1"/>
</dbReference>
<name>A0A9W6KAJ3_9ACTN</name>
<evidence type="ECO:0000313" key="2">
    <source>
        <dbReference type="EMBL" id="GLK98471.1"/>
    </source>
</evidence>
<dbReference type="AlphaFoldDB" id="A0A9W6KAJ3"/>
<feature type="compositionally biased region" description="Acidic residues" evidence="1">
    <location>
        <begin position="32"/>
        <end position="42"/>
    </location>
</feature>
<evidence type="ECO:0000313" key="3">
    <source>
        <dbReference type="Proteomes" id="UP001143480"/>
    </source>
</evidence>